<dbReference type="InterPro" id="IPR007337">
    <property type="entry name" value="RelB/DinJ"/>
</dbReference>
<protein>
    <submittedName>
        <fullName evidence="1">Uncharacterized protein</fullName>
    </submittedName>
</protein>
<proteinExistence type="predicted"/>
<accession>A0A6C0NF72</accession>
<dbReference type="InterPro" id="IPR013321">
    <property type="entry name" value="Arc_rbn_hlx_hlx"/>
</dbReference>
<dbReference type="GO" id="GO:0006355">
    <property type="term" value="P:regulation of DNA-templated transcription"/>
    <property type="evidence" value="ECO:0007669"/>
    <property type="project" value="InterPro"/>
</dbReference>
<keyword evidence="1" id="KW-0614">Plasmid</keyword>
<organism evidence="1">
    <name type="scientific">Enterobacter cloacae</name>
    <dbReference type="NCBI Taxonomy" id="550"/>
    <lineage>
        <taxon>Bacteria</taxon>
        <taxon>Pseudomonadati</taxon>
        <taxon>Pseudomonadota</taxon>
        <taxon>Gammaproteobacteria</taxon>
        <taxon>Enterobacterales</taxon>
        <taxon>Enterobacteriaceae</taxon>
        <taxon>Enterobacter</taxon>
        <taxon>Enterobacter cloacae complex</taxon>
    </lineage>
</organism>
<dbReference type="EMBL" id="MN598004">
    <property type="protein sequence ID" value="QHW11608.1"/>
    <property type="molecule type" value="Genomic_DNA"/>
</dbReference>
<evidence type="ECO:0000313" key="1">
    <source>
        <dbReference type="EMBL" id="QHW11608.1"/>
    </source>
</evidence>
<geneLocation type="plasmid" evidence="1">
    <name>pNDM-1-EC12</name>
</geneLocation>
<sequence>MLYSKLTTRVVCMALSQISVRIDDELKQRTDETMKLLGTNPTQAITLLYQYIAENGKLPFTVSSRLFSSEEYTRRLITTARSVFEYWRLLTETSSTPRAKNGMAYSMTMAGHISKLHNDLIYDCGTLSGEEVASLMDVMEAILSTPPSFYNGEAGGQELQDKLHAADQTILAIQKNHGLEAQRREDFDFLK</sequence>
<dbReference type="Pfam" id="PF04221">
    <property type="entry name" value="RelB"/>
    <property type="match status" value="1"/>
</dbReference>
<reference evidence="1" key="1">
    <citation type="submission" date="2019-10" db="EMBL/GenBank/DDBJ databases">
        <title>Characterization of a blaNDM-1-carrying IncHI5 plasmid from Enterobacter cloacae of food animal origin.</title>
        <authorList>
            <person name="Zhu Y."/>
            <person name="Schwarz S."/>
            <person name="Liu W."/>
            <person name="Liu S."/>
            <person name="Zhang W."/>
        </authorList>
    </citation>
    <scope>NUCLEOTIDE SEQUENCE</scope>
    <source>
        <strain evidence="1">EC12</strain>
        <plasmid evidence="1">pNDM-1-EC12</plasmid>
    </source>
</reference>
<name>A0A6C0NF72_ENTCL</name>
<dbReference type="AlphaFoldDB" id="A0A6C0NF72"/>
<dbReference type="Gene3D" id="1.10.1220.10">
    <property type="entry name" value="Met repressor-like"/>
    <property type="match status" value="1"/>
</dbReference>
<dbReference type="NCBIfam" id="TIGR02384">
    <property type="entry name" value="RelB_DinJ"/>
    <property type="match status" value="1"/>
</dbReference>
<dbReference type="GO" id="GO:0043565">
    <property type="term" value="F:sequence-specific DNA binding"/>
    <property type="evidence" value="ECO:0007669"/>
    <property type="project" value="UniProtKB-ARBA"/>
</dbReference>